<name>A0ABN0C1C6_9LIST</name>
<dbReference type="InterPro" id="IPR036388">
    <property type="entry name" value="WH-like_DNA-bd_sf"/>
</dbReference>
<dbReference type="PROSITE" id="PS50949">
    <property type="entry name" value="HTH_GNTR"/>
    <property type="match status" value="1"/>
</dbReference>
<dbReference type="SMART" id="SM00345">
    <property type="entry name" value="HTH_GNTR"/>
    <property type="match status" value="1"/>
</dbReference>
<dbReference type="Pfam" id="PF00392">
    <property type="entry name" value="GntR"/>
    <property type="match status" value="1"/>
</dbReference>
<protein>
    <submittedName>
        <fullName evidence="5">GntR family transcriptional regulator</fullName>
    </submittedName>
</protein>
<keyword evidence="6" id="KW-1185">Reference proteome</keyword>
<feature type="domain" description="HTH gntR-type" evidence="4">
    <location>
        <begin position="3"/>
        <end position="71"/>
    </location>
</feature>
<evidence type="ECO:0000313" key="5">
    <source>
        <dbReference type="EMBL" id="EFR89257.1"/>
    </source>
</evidence>
<reference evidence="5 6" key="1">
    <citation type="journal article" date="2010" name="Microbiol. Resour. Announc.">
        <title>Comparative genomics of the bacterial genus Listeria: Genome evolution is characterized by limited gene acquisition and limited gene loss.</title>
        <authorList>
            <person name="den Bakker H.C."/>
            <person name="Cummings C.A."/>
            <person name="Ferreira V."/>
            <person name="Vatta P."/>
            <person name="Orsi R.H."/>
            <person name="Degoricija L."/>
            <person name="Barker M."/>
            <person name="Petrauskene O."/>
            <person name="Furtado M.R."/>
            <person name="Wiedmann M."/>
        </authorList>
    </citation>
    <scope>NUCLEOTIDE SEQUENCE [LARGE SCALE GENOMIC DNA]</scope>
    <source>
        <strain evidence="5 6">FSL S4-120</strain>
    </source>
</reference>
<evidence type="ECO:0000259" key="4">
    <source>
        <dbReference type="PROSITE" id="PS50949"/>
    </source>
</evidence>
<dbReference type="InterPro" id="IPR036390">
    <property type="entry name" value="WH_DNA-bd_sf"/>
</dbReference>
<evidence type="ECO:0000256" key="2">
    <source>
        <dbReference type="ARBA" id="ARBA00023125"/>
    </source>
</evidence>
<keyword evidence="3" id="KW-0804">Transcription</keyword>
<accession>A0ABN0C1C6</accession>
<dbReference type="CDD" id="cd07377">
    <property type="entry name" value="WHTH_GntR"/>
    <property type="match status" value="1"/>
</dbReference>
<dbReference type="SUPFAM" id="SSF46785">
    <property type="entry name" value="Winged helix' DNA-binding domain"/>
    <property type="match status" value="1"/>
</dbReference>
<dbReference type="Proteomes" id="UP000003412">
    <property type="component" value="Chromosome"/>
</dbReference>
<feature type="non-terminal residue" evidence="5">
    <location>
        <position position="81"/>
    </location>
</feature>
<dbReference type="EMBL" id="ADXF01000033">
    <property type="protein sequence ID" value="EFR89257.1"/>
    <property type="molecule type" value="Genomic_DNA"/>
</dbReference>
<evidence type="ECO:0000256" key="3">
    <source>
        <dbReference type="ARBA" id="ARBA00023163"/>
    </source>
</evidence>
<proteinExistence type="predicted"/>
<sequence>MAEPKYAIIINDIKRLINDGTFKPGEKIYSEDELKKKYNVSNTTVVRALHELVRAGILARYQGKGTYVSKSIINEEVIFNE</sequence>
<organism evidence="5 6">
    <name type="scientific">Listeria marthii FSL S4-120</name>
    <dbReference type="NCBI Taxonomy" id="702457"/>
    <lineage>
        <taxon>Bacteria</taxon>
        <taxon>Bacillati</taxon>
        <taxon>Bacillota</taxon>
        <taxon>Bacilli</taxon>
        <taxon>Bacillales</taxon>
        <taxon>Listeriaceae</taxon>
        <taxon>Listeria</taxon>
    </lineage>
</organism>
<keyword evidence="2" id="KW-0238">DNA-binding</keyword>
<dbReference type="PANTHER" id="PTHR44846:SF1">
    <property type="entry name" value="MANNOSYL-D-GLYCERATE TRANSPORT_METABOLISM SYSTEM REPRESSOR MNGR-RELATED"/>
    <property type="match status" value="1"/>
</dbReference>
<evidence type="ECO:0000256" key="1">
    <source>
        <dbReference type="ARBA" id="ARBA00023015"/>
    </source>
</evidence>
<dbReference type="PANTHER" id="PTHR44846">
    <property type="entry name" value="MANNOSYL-D-GLYCERATE TRANSPORT/METABOLISM SYSTEM REPRESSOR MNGR-RELATED"/>
    <property type="match status" value="1"/>
</dbReference>
<keyword evidence="1" id="KW-0805">Transcription regulation</keyword>
<dbReference type="InterPro" id="IPR000524">
    <property type="entry name" value="Tscrpt_reg_HTH_GntR"/>
</dbReference>
<evidence type="ECO:0000313" key="6">
    <source>
        <dbReference type="Proteomes" id="UP000003412"/>
    </source>
</evidence>
<dbReference type="InterPro" id="IPR050679">
    <property type="entry name" value="Bact_HTH_transcr_reg"/>
</dbReference>
<dbReference type="Gene3D" id="1.10.10.10">
    <property type="entry name" value="Winged helix-like DNA-binding domain superfamily/Winged helix DNA-binding domain"/>
    <property type="match status" value="1"/>
</dbReference>
<gene>
    <name evidence="5" type="ORF">NT05LM_0056</name>
</gene>
<comment type="caution">
    <text evidence="5">The sequence shown here is derived from an EMBL/GenBank/DDBJ whole genome shotgun (WGS) entry which is preliminary data.</text>
</comment>